<dbReference type="InterPro" id="IPR032549">
    <property type="entry name" value="DUF4939"/>
</dbReference>
<feature type="compositionally biased region" description="Acidic residues" evidence="1">
    <location>
        <begin position="238"/>
        <end position="260"/>
    </location>
</feature>
<dbReference type="AlphaFoldDB" id="A6KBK5"/>
<feature type="compositionally biased region" description="Low complexity" evidence="1">
    <location>
        <begin position="85"/>
        <end position="158"/>
    </location>
</feature>
<evidence type="ECO:0000259" key="3">
    <source>
        <dbReference type="Pfam" id="PF17919"/>
    </source>
</evidence>
<dbReference type="InterPro" id="IPR043502">
    <property type="entry name" value="DNA/RNA_pol_sf"/>
</dbReference>
<dbReference type="EMBL" id="CH474034">
    <property type="protein sequence ID" value="EDL97526.1"/>
    <property type="molecule type" value="Genomic_DNA"/>
</dbReference>
<evidence type="ECO:0000313" key="4">
    <source>
        <dbReference type="EMBL" id="EDL97526.1"/>
    </source>
</evidence>
<dbReference type="PANTHER" id="PTHR15503:SF39">
    <property type="entry name" value="RETROTRANSPOSON-LIKE PROTEIN 1"/>
    <property type="match status" value="1"/>
</dbReference>
<dbReference type="Gene3D" id="3.30.70.270">
    <property type="match status" value="2"/>
</dbReference>
<dbReference type="Gene3D" id="2.40.70.10">
    <property type="entry name" value="Acid Proteases"/>
    <property type="match status" value="1"/>
</dbReference>
<dbReference type="InterPro" id="IPR041577">
    <property type="entry name" value="RT_RNaseH_2"/>
</dbReference>
<sequence length="1133" mass="130404">MQELPTDLTQEPSTRPYEEGTNDQPEDMEETSDDSNQESSDGSNHEFDNGSNHESSCGSNQESIDVSNLESSDVSNQESSYGLHQEASYSSNQEASYSSNQEASYSSNQEASYSSNQEASYSSNQEASYSSNQEASYSSNQEASYSSNQEASYSSNQETSDNSNQESSYGANQEASYSSNQESSYGANQESSDGSNQNSIDDSNRESSYGSNQEESDPLSDVSDYSMNETMTSSETQSDQDDTDLGDEEEDDDEDSEEEDPSRSSPEEVVATMGSIISLFLQMEDLEEQQRVVERIMVQALNEDRLPRLRPFSGDRRDYNEFIMLCQITMQNYPVMVNNDQLKVRFVIHHLSDVALEWANDLLEQNSHLINDFPAFLEAMSEKFEYRHTLRVAEDAMLDIRQRNRCAADYINEFLGLIPTLGWQDEVLQAHLCLGLNEDIRRYLFRIPQPDSLRSLIILVLQIEERLAERRALLRLPPESRPRSLAWMDSPAPDKWRVSSWPPNEFHPDIDRHHFFLMLLVRVNPYHSIAVKALVDTGVEGNYMDEKFAQEHYVELYEKTHRQIIQGVDGSVIGNQLVWLCTDSLACVHQKHYEWIEFDILPSTNFSIILGIKWLQTHEPEVDWCRGRCTFHSPYCLKNCSNPPPPCIALENYSMSLLPGLPHTYSDLADVFNPREADDETSDQPSSDGSDDLSESEPSELQQAGDSDQNGVFHRRRAKETLKPVSARMQEKARQQEEYWILYDMLTDRQDYIQMVPELFDQLHAASWFTKLEVLEVDKAEMKNSVAHTEDTWRASFGFSDQQMRCYRPYTMSSFSDESNNIVHVILKDILGYFVICHGREVLVYSMSKEEHPLHVRQVLLRFRYHNIYCSLDKTQFHRQKAEILGFSISPKGVKLSKKLTDIMVECPVPETRRCLQGVIELFYPYRHFVEHFSVMAEPLVKQLLSSEPYYWGEEEQEAFDSLKRAFSRAPVLYHPKPQNPFYLETGTVGSFLYASLIQTDDATGRKATCAFYSRPLSLMEVEYPQVEMRILPIRAAFMVWFRYLENTEEPIMILLNTEDLASLNNDRLTVLLPGHWVFFFSHFNFSVMEMPDQDDTQALFRSCWNQRGFRARFLRPLLLMAMRAGYMDSSSD</sequence>
<dbReference type="PANTHER" id="PTHR15503">
    <property type="entry name" value="LDOC1 RELATED"/>
    <property type="match status" value="1"/>
</dbReference>
<feature type="compositionally biased region" description="Polar residues" evidence="1">
    <location>
        <begin position="159"/>
        <end position="213"/>
    </location>
</feature>
<evidence type="ECO:0000256" key="1">
    <source>
        <dbReference type="SAM" id="MobiDB-lite"/>
    </source>
</evidence>
<reference evidence="4 5" key="1">
    <citation type="submission" date="2005-09" db="EMBL/GenBank/DDBJ databases">
        <authorList>
            <person name="Mural R.J."/>
            <person name="Li P.W."/>
            <person name="Adams M.D."/>
            <person name="Amanatides P.G."/>
            <person name="Baden-Tillson H."/>
            <person name="Barnstead M."/>
            <person name="Chin S.H."/>
            <person name="Dew I."/>
            <person name="Evans C.A."/>
            <person name="Ferriera S."/>
            <person name="Flanigan M."/>
            <person name="Fosler C."/>
            <person name="Glodek A."/>
            <person name="Gu Z."/>
            <person name="Holt R.A."/>
            <person name="Jennings D."/>
            <person name="Kraft C.L."/>
            <person name="Lu F."/>
            <person name="Nguyen T."/>
            <person name="Nusskern D.R."/>
            <person name="Pfannkoch C.M."/>
            <person name="Sitter C."/>
            <person name="Sutton G.G."/>
            <person name="Venter J.C."/>
            <person name="Wang Z."/>
            <person name="Woodage T."/>
            <person name="Zheng X.H."/>
            <person name="Zhong F."/>
        </authorList>
    </citation>
    <scope>NUCLEOTIDE SEQUENCE [LARGE SCALE GENOMIC DNA]</scope>
    <source>
        <strain>BN</strain>
        <strain evidence="5">Sprague-Dawley</strain>
    </source>
</reference>
<feature type="region of interest" description="Disordered" evidence="1">
    <location>
        <begin position="1"/>
        <end position="269"/>
    </location>
</feature>
<accession>A6KBK5</accession>
<dbReference type="SUPFAM" id="SSF50630">
    <property type="entry name" value="Acid proteases"/>
    <property type="match status" value="1"/>
</dbReference>
<dbReference type="InterPro" id="IPR032567">
    <property type="entry name" value="RTL1-rel"/>
</dbReference>
<evidence type="ECO:0000313" key="5">
    <source>
        <dbReference type="Proteomes" id="UP000234681"/>
    </source>
</evidence>
<proteinExistence type="predicted"/>
<evidence type="ECO:0000259" key="2">
    <source>
        <dbReference type="Pfam" id="PF16297"/>
    </source>
</evidence>
<feature type="domain" description="Reverse transcriptase/retrotransposon-derived protein RNase H-like" evidence="3">
    <location>
        <begin position="952"/>
        <end position="1048"/>
    </location>
</feature>
<protein>
    <submittedName>
        <fullName evidence="4">RCG27781</fullName>
    </submittedName>
</protein>
<dbReference type="InterPro" id="IPR021109">
    <property type="entry name" value="Peptidase_aspartic_dom_sf"/>
</dbReference>
<organism evidence="4 5">
    <name type="scientific">Rattus norvegicus</name>
    <name type="common">Rat</name>
    <dbReference type="NCBI Taxonomy" id="10116"/>
    <lineage>
        <taxon>Eukaryota</taxon>
        <taxon>Metazoa</taxon>
        <taxon>Chordata</taxon>
        <taxon>Craniata</taxon>
        <taxon>Vertebrata</taxon>
        <taxon>Euteleostomi</taxon>
        <taxon>Mammalia</taxon>
        <taxon>Eutheria</taxon>
        <taxon>Euarchontoglires</taxon>
        <taxon>Glires</taxon>
        <taxon>Rodentia</taxon>
        <taxon>Myomorpha</taxon>
        <taxon>Muroidea</taxon>
        <taxon>Muridae</taxon>
        <taxon>Murinae</taxon>
        <taxon>Rattus</taxon>
    </lineage>
</organism>
<dbReference type="SUPFAM" id="SSF56672">
    <property type="entry name" value="DNA/RNA polymerases"/>
    <property type="match status" value="1"/>
</dbReference>
<name>A6KBK5_RAT</name>
<dbReference type="CDD" id="cd00303">
    <property type="entry name" value="retropepsin_like"/>
    <property type="match status" value="1"/>
</dbReference>
<dbReference type="InterPro" id="IPR043128">
    <property type="entry name" value="Rev_trsase/Diguanyl_cyclase"/>
</dbReference>
<feature type="domain" description="DUF4939" evidence="2">
    <location>
        <begin position="305"/>
        <end position="386"/>
    </location>
</feature>
<feature type="compositionally biased region" description="Polar residues" evidence="1">
    <location>
        <begin position="49"/>
        <end position="82"/>
    </location>
</feature>
<feature type="compositionally biased region" description="Acidic residues" evidence="1">
    <location>
        <begin position="20"/>
        <end position="36"/>
    </location>
</feature>
<feature type="non-terminal residue" evidence="4">
    <location>
        <position position="1133"/>
    </location>
</feature>
<dbReference type="Pfam" id="PF17919">
    <property type="entry name" value="RT_RNaseH_2"/>
    <property type="match status" value="1"/>
</dbReference>
<feature type="compositionally biased region" description="Acidic residues" evidence="1">
    <location>
        <begin position="689"/>
        <end position="698"/>
    </location>
</feature>
<dbReference type="Proteomes" id="UP000234681">
    <property type="component" value="Chromosome 6"/>
</dbReference>
<dbReference type="Pfam" id="PF16297">
    <property type="entry name" value="DUF4939"/>
    <property type="match status" value="1"/>
</dbReference>
<gene>
    <name evidence="4" type="ORF">rCG_27781</name>
</gene>
<feature type="region of interest" description="Disordered" evidence="1">
    <location>
        <begin position="675"/>
        <end position="729"/>
    </location>
</feature>